<accession>A0A0E2Q1Z3</accession>
<evidence type="ECO:0000313" key="3">
    <source>
        <dbReference type="Proteomes" id="UP000024559"/>
    </source>
</evidence>
<sequence length="75" mass="8905">MTVSSFLITEIKKLLTNKFNFYEETVFLYATGYFEFKKGSNNDMTKMKQAIQVFELLGENELKEQYTEHYSKIVN</sequence>
<evidence type="ECO:0000313" key="2">
    <source>
        <dbReference type="EMBL" id="ETW90597.1"/>
    </source>
</evidence>
<reference evidence="3" key="1">
    <citation type="submission" date="2013-12" db="EMBL/GenBank/DDBJ databases">
        <title>Genome sequences of Streptococcus thermophilus strains MTH17CL396 and M17PTZA496 isolated from Fontina cheese in Valle d'Aosta region (Italy).</title>
        <authorList>
            <person name="Treu L."/>
            <person name="Giacomini A."/>
            <person name="Corich V."/>
            <person name="Vendramin V."/>
            <person name="Bovo B."/>
        </authorList>
    </citation>
    <scope>NUCLEOTIDE SEQUENCE [LARGE SCALE GENOMIC DNA]</scope>
    <source>
        <strain evidence="3">M17PTZA496</strain>
    </source>
</reference>
<dbReference type="Proteomes" id="UP000024559">
    <property type="component" value="Chromosome"/>
</dbReference>
<dbReference type="Pfam" id="PF21259">
    <property type="entry name" value="Rgg_C"/>
    <property type="match status" value="1"/>
</dbReference>
<dbReference type="NCBIfam" id="TIGR01716">
    <property type="entry name" value="RGG_Cterm"/>
    <property type="match status" value="1"/>
</dbReference>
<feature type="domain" description="HTH-type transcriptional regulator Rgg C-terminal" evidence="1">
    <location>
        <begin position="4"/>
        <end position="68"/>
    </location>
</feature>
<dbReference type="EMBL" id="AZJT01000024">
    <property type="protein sequence ID" value="ETW90597.1"/>
    <property type="molecule type" value="Genomic_DNA"/>
</dbReference>
<dbReference type="PATRIC" id="fig|1433289.7.peg.794"/>
<dbReference type="InterPro" id="IPR010057">
    <property type="entry name" value="Transcription_activator_Rgg_C"/>
</dbReference>
<comment type="caution">
    <text evidence="2">The sequence shown here is derived from an EMBL/GenBank/DDBJ whole genome shotgun (WGS) entry which is preliminary data.</text>
</comment>
<name>A0A0E2Q1Z3_STRTR</name>
<protein>
    <recommendedName>
        <fullName evidence="1">HTH-type transcriptional regulator Rgg C-terminal domain-containing protein</fullName>
    </recommendedName>
</protein>
<dbReference type="HOGENOM" id="CLU_2703367_0_0_9"/>
<proteinExistence type="predicted"/>
<dbReference type="AlphaFoldDB" id="A0A0E2Q1Z3"/>
<evidence type="ECO:0000259" key="1">
    <source>
        <dbReference type="Pfam" id="PF21259"/>
    </source>
</evidence>
<organism evidence="2 3">
    <name type="scientific">Streptococcus thermophilus M17PTZA496</name>
    <dbReference type="NCBI Taxonomy" id="1433289"/>
    <lineage>
        <taxon>Bacteria</taxon>
        <taxon>Bacillati</taxon>
        <taxon>Bacillota</taxon>
        <taxon>Bacilli</taxon>
        <taxon>Lactobacillales</taxon>
        <taxon>Streptococcaceae</taxon>
        <taxon>Streptococcus</taxon>
    </lineage>
</organism>
<gene>
    <name evidence="2" type="ORF">X841_03940</name>
</gene>